<dbReference type="STRING" id="51240.A0A2I4H722"/>
<accession>A0A2I4H722</accession>
<evidence type="ECO:0000313" key="5">
    <source>
        <dbReference type="Proteomes" id="UP000235220"/>
    </source>
</evidence>
<reference evidence="6" key="1">
    <citation type="submission" date="2025-08" db="UniProtKB">
        <authorList>
            <consortium name="RefSeq"/>
        </authorList>
    </citation>
    <scope>IDENTIFICATION</scope>
    <source>
        <tissue evidence="6">Leaves</tissue>
    </source>
</reference>
<dbReference type="Gramene" id="Jr02_22940_p1">
    <property type="protein sequence ID" value="cds.Jr02_22940_p1"/>
    <property type="gene ID" value="Jr02_22940"/>
</dbReference>
<feature type="region of interest" description="Disordered" evidence="4">
    <location>
        <begin position="1"/>
        <end position="54"/>
    </location>
</feature>
<organism evidence="5 6">
    <name type="scientific">Juglans regia</name>
    <name type="common">English walnut</name>
    <dbReference type="NCBI Taxonomy" id="51240"/>
    <lineage>
        <taxon>Eukaryota</taxon>
        <taxon>Viridiplantae</taxon>
        <taxon>Streptophyta</taxon>
        <taxon>Embryophyta</taxon>
        <taxon>Tracheophyta</taxon>
        <taxon>Spermatophyta</taxon>
        <taxon>Magnoliopsida</taxon>
        <taxon>eudicotyledons</taxon>
        <taxon>Gunneridae</taxon>
        <taxon>Pentapetalae</taxon>
        <taxon>rosids</taxon>
        <taxon>fabids</taxon>
        <taxon>Fagales</taxon>
        <taxon>Juglandaceae</taxon>
        <taxon>Juglans</taxon>
    </lineage>
</organism>
<dbReference type="GO" id="GO:0003700">
    <property type="term" value="F:DNA-binding transcription factor activity"/>
    <property type="evidence" value="ECO:0007669"/>
    <property type="project" value="InterPro"/>
</dbReference>
<evidence type="ECO:0000313" key="6">
    <source>
        <dbReference type="RefSeq" id="XP_018851942.1"/>
    </source>
</evidence>
<dbReference type="InterPro" id="IPR014855">
    <property type="entry name" value="NOZZLE"/>
</dbReference>
<dbReference type="InterPro" id="IPR040356">
    <property type="entry name" value="SPEAR"/>
</dbReference>
<sequence>MATPLLLMASGQTASEDNTGALFGTEGIKPEAGKTRGRKSSRGPNQKKQPQRGLGVAQLERLRLQERWKKITEIPQVQSFNHLDPQRQYKTPILPCTDQVGSVPVQFGAPLYCAPTVPVVNGCGSLVVHRVGNGGGFGGLYHGGSSGMGAVVMGDQVGMDAYGGIGDPDPRVFVGTVFETSKELSSMPKMHYGPQQCDVCFKKKYFNGRNIGFNGGRENYSEISPLINSSHDFMGSNLENIPNLTEETCNFGGTAPSRSCRNLDDQGVEVVAVHRKGNSRGRGSVLMEYEFFPGKNGRGTSSKALEEASVAVDGEASYLTSAAYSSTSNSVDLSLKLSY</sequence>
<dbReference type="FunCoup" id="A0A2I4H722">
    <property type="interactions" value="26"/>
</dbReference>
<evidence type="ECO:0000256" key="1">
    <source>
        <dbReference type="ARBA" id="ARBA00022491"/>
    </source>
</evidence>
<evidence type="ECO:0000256" key="3">
    <source>
        <dbReference type="ARBA" id="ARBA00023163"/>
    </source>
</evidence>
<proteinExistence type="predicted"/>
<gene>
    <name evidence="6" type="primary">LOC109014080</name>
</gene>
<evidence type="ECO:0000256" key="2">
    <source>
        <dbReference type="ARBA" id="ARBA00023015"/>
    </source>
</evidence>
<dbReference type="GeneID" id="109014080"/>
<keyword evidence="2" id="KW-0805">Transcription regulation</keyword>
<dbReference type="Proteomes" id="UP000235220">
    <property type="component" value="Chromosome 2"/>
</dbReference>
<dbReference type="AlphaFoldDB" id="A0A2I4H722"/>
<name>A0A2I4H722_JUGRE</name>
<dbReference type="PANTHER" id="PTHR33388">
    <property type="entry name" value="OS01G0212500 PROTEIN"/>
    <property type="match status" value="1"/>
</dbReference>
<keyword evidence="1" id="KW-0678">Repressor</keyword>
<dbReference type="Pfam" id="PF08744">
    <property type="entry name" value="NOZZLE"/>
    <property type="match status" value="1"/>
</dbReference>
<dbReference type="RefSeq" id="XP_018851942.1">
    <property type="nucleotide sequence ID" value="XM_018996397.2"/>
</dbReference>
<dbReference type="PANTHER" id="PTHR33388:SF2">
    <property type="entry name" value="PROTEIN SPOROCYTELESS"/>
    <property type="match status" value="1"/>
</dbReference>
<dbReference type="KEGG" id="jre:109014080"/>
<protein>
    <submittedName>
        <fullName evidence="6">Uncharacterized protein LOC109014080</fullName>
    </submittedName>
</protein>
<keyword evidence="5" id="KW-1185">Reference proteome</keyword>
<evidence type="ECO:0000256" key="4">
    <source>
        <dbReference type="SAM" id="MobiDB-lite"/>
    </source>
</evidence>
<keyword evidence="3" id="KW-0804">Transcription</keyword>
<dbReference type="OrthoDB" id="1917522at2759"/>